<dbReference type="InterPro" id="IPR001932">
    <property type="entry name" value="PPM-type_phosphatase-like_dom"/>
</dbReference>
<dbReference type="Pfam" id="PF00072">
    <property type="entry name" value="Response_reg"/>
    <property type="match status" value="1"/>
</dbReference>
<dbReference type="EMBL" id="JAHZSS010000006">
    <property type="protein sequence ID" value="MBW8190768.1"/>
    <property type="molecule type" value="Genomic_DNA"/>
</dbReference>
<comment type="caution">
    <text evidence="4">The sequence shown here is derived from an EMBL/GenBank/DDBJ whole genome shotgun (WGS) entry which is preliminary data.</text>
</comment>
<feature type="modified residue" description="4-aspartylphosphate" evidence="2">
    <location>
        <position position="59"/>
    </location>
</feature>
<dbReference type="PROSITE" id="PS50110">
    <property type="entry name" value="RESPONSE_REGULATORY"/>
    <property type="match status" value="1"/>
</dbReference>
<name>A0ABS7EEM7_9GAMM</name>
<sequence>MTDSAISLGRILIVDSDPAYRHQCSDIFSAYGYTVDQAATHAEALALYHHARPVAIFCDLELPSTSGTEFLKTIRKLDKTTPFVVLAEEANMAGALSGLRFGAQDFVTKPFPDPSLLMHTLRSLLIDDEQQQQDEMEIAISELSYNRQELRNDEAMASLFQASLLPQQQFDIGRYRVSWRMPLKPQANRYFLDVFPVSDDQASFYIADFGDNNLDAAFASGALKVVFNEALRESNHNSSTLLRNPAQVMSWANHYLSSLNLKEPPALVYGLIDAKNGRMKWANAAFDKGPYVWFDAATQALADPGPELALSAPANAYRCNEFNVDEGRPLVFSHLPGEQLKLLAKQKTTNNLPIPVSDLLTQALASDSDNNAFSFVIGRTPK</sequence>
<evidence type="ECO:0000256" key="1">
    <source>
        <dbReference type="ARBA" id="ARBA00022553"/>
    </source>
</evidence>
<dbReference type="PANTHER" id="PTHR44591:SF3">
    <property type="entry name" value="RESPONSE REGULATORY DOMAIN-CONTAINING PROTEIN"/>
    <property type="match status" value="1"/>
</dbReference>
<keyword evidence="5" id="KW-1185">Reference proteome</keyword>
<evidence type="ECO:0000313" key="5">
    <source>
        <dbReference type="Proteomes" id="UP001166251"/>
    </source>
</evidence>
<protein>
    <submittedName>
        <fullName evidence="4">Response regulator</fullName>
    </submittedName>
</protein>
<dbReference type="Pfam" id="PF07228">
    <property type="entry name" value="SpoIIE"/>
    <property type="match status" value="1"/>
</dbReference>
<organism evidence="4 5">
    <name type="scientific">Neiella holothuriorum</name>
    <dbReference type="NCBI Taxonomy" id="2870530"/>
    <lineage>
        <taxon>Bacteria</taxon>
        <taxon>Pseudomonadati</taxon>
        <taxon>Pseudomonadota</taxon>
        <taxon>Gammaproteobacteria</taxon>
        <taxon>Alteromonadales</taxon>
        <taxon>Echinimonadaceae</taxon>
        <taxon>Neiella</taxon>
    </lineage>
</organism>
<keyword evidence="1 2" id="KW-0597">Phosphoprotein</keyword>
<dbReference type="InterPro" id="IPR036457">
    <property type="entry name" value="PPM-type-like_dom_sf"/>
</dbReference>
<accession>A0ABS7EEM7</accession>
<dbReference type="InterPro" id="IPR011006">
    <property type="entry name" value="CheY-like_superfamily"/>
</dbReference>
<dbReference type="InterPro" id="IPR050595">
    <property type="entry name" value="Bact_response_regulator"/>
</dbReference>
<feature type="domain" description="Response regulatory" evidence="3">
    <location>
        <begin position="10"/>
        <end position="124"/>
    </location>
</feature>
<gene>
    <name evidence="4" type="ORF">K0504_06955</name>
</gene>
<dbReference type="Gene3D" id="3.40.50.2300">
    <property type="match status" value="1"/>
</dbReference>
<dbReference type="RefSeq" id="WP_220103453.1">
    <property type="nucleotide sequence ID" value="NZ_JAHZSS010000006.1"/>
</dbReference>
<dbReference type="CDD" id="cd00156">
    <property type="entry name" value="REC"/>
    <property type="match status" value="1"/>
</dbReference>
<dbReference type="PANTHER" id="PTHR44591">
    <property type="entry name" value="STRESS RESPONSE REGULATOR PROTEIN 1"/>
    <property type="match status" value="1"/>
</dbReference>
<dbReference type="InterPro" id="IPR001789">
    <property type="entry name" value="Sig_transdc_resp-reg_receiver"/>
</dbReference>
<dbReference type="SMART" id="SM00448">
    <property type="entry name" value="REC"/>
    <property type="match status" value="1"/>
</dbReference>
<evidence type="ECO:0000259" key="3">
    <source>
        <dbReference type="PROSITE" id="PS50110"/>
    </source>
</evidence>
<dbReference type="SUPFAM" id="SSF52172">
    <property type="entry name" value="CheY-like"/>
    <property type="match status" value="1"/>
</dbReference>
<evidence type="ECO:0000256" key="2">
    <source>
        <dbReference type="PROSITE-ProRule" id="PRU00169"/>
    </source>
</evidence>
<dbReference type="Gene3D" id="3.60.40.10">
    <property type="entry name" value="PPM-type phosphatase domain"/>
    <property type="match status" value="1"/>
</dbReference>
<reference evidence="4" key="1">
    <citation type="submission" date="2021-07" db="EMBL/GenBank/DDBJ databases">
        <title>Neiella marina sp. nov., isolated from the intestinal content of sea cucumber Apostichopus japonicus.</title>
        <authorList>
            <person name="Bai X."/>
        </authorList>
    </citation>
    <scope>NUCLEOTIDE SEQUENCE</scope>
    <source>
        <strain evidence="4">126</strain>
    </source>
</reference>
<proteinExistence type="predicted"/>
<evidence type="ECO:0000313" key="4">
    <source>
        <dbReference type="EMBL" id="MBW8190768.1"/>
    </source>
</evidence>
<dbReference type="Proteomes" id="UP001166251">
    <property type="component" value="Unassembled WGS sequence"/>
</dbReference>